<dbReference type="AlphaFoldDB" id="A0AAI9TME9"/>
<accession>A0AAI9TME9</accession>
<reference evidence="1" key="2">
    <citation type="journal article" date="2016" name="Fungal Biol.">
        <title>Ochratoxin A production by Penicillium thymicola.</title>
        <authorList>
            <person name="Nguyen H.D.T."/>
            <person name="McMullin D.R."/>
            <person name="Ponomareva E."/>
            <person name="Riley R."/>
            <person name="Pomraning K.R."/>
            <person name="Baker S.E."/>
            <person name="Seifert K.A."/>
        </authorList>
    </citation>
    <scope>NUCLEOTIDE SEQUENCE</scope>
    <source>
        <strain evidence="1">DAOM 180753</strain>
    </source>
</reference>
<gene>
    <name evidence="1" type="ORF">VN97_g3414</name>
</gene>
<evidence type="ECO:0000313" key="2">
    <source>
        <dbReference type="Proteomes" id="UP001227192"/>
    </source>
</evidence>
<comment type="caution">
    <text evidence="1">The sequence shown here is derived from an EMBL/GenBank/DDBJ whole genome shotgun (WGS) entry which is preliminary data.</text>
</comment>
<protein>
    <submittedName>
        <fullName evidence="1">Uncharacterized protein</fullName>
    </submittedName>
</protein>
<reference evidence="1" key="1">
    <citation type="submission" date="2015-06" db="EMBL/GenBank/DDBJ databases">
        <authorList>
            <person name="Nguyen H."/>
        </authorList>
    </citation>
    <scope>NUCLEOTIDE SEQUENCE</scope>
    <source>
        <strain evidence="1">DAOM 180753</strain>
    </source>
</reference>
<proteinExistence type="predicted"/>
<name>A0AAI9TME9_PENTH</name>
<keyword evidence="2" id="KW-1185">Reference proteome</keyword>
<evidence type="ECO:0000313" key="1">
    <source>
        <dbReference type="EMBL" id="KAJ9489871.1"/>
    </source>
</evidence>
<dbReference type="EMBL" id="LACB01000072">
    <property type="protein sequence ID" value="KAJ9489871.1"/>
    <property type="molecule type" value="Genomic_DNA"/>
</dbReference>
<organism evidence="1 2">
    <name type="scientific">Penicillium thymicola</name>
    <dbReference type="NCBI Taxonomy" id="293382"/>
    <lineage>
        <taxon>Eukaryota</taxon>
        <taxon>Fungi</taxon>
        <taxon>Dikarya</taxon>
        <taxon>Ascomycota</taxon>
        <taxon>Pezizomycotina</taxon>
        <taxon>Eurotiomycetes</taxon>
        <taxon>Eurotiomycetidae</taxon>
        <taxon>Eurotiales</taxon>
        <taxon>Aspergillaceae</taxon>
        <taxon>Penicillium</taxon>
    </lineage>
</organism>
<sequence>MNRKIHSTFWVQPLTYCCGGLRPNICASGINPPNCSLSSSFSSSIAINSLPPHFLALQLSRSLNTYLFIQHTTSTLLSQ</sequence>
<dbReference type="Proteomes" id="UP001227192">
    <property type="component" value="Unassembled WGS sequence"/>
</dbReference>